<evidence type="ECO:0000313" key="3">
    <source>
        <dbReference type="EMBL" id="CAE0722892.1"/>
    </source>
</evidence>
<reference evidence="3" key="1">
    <citation type="submission" date="2021-01" db="EMBL/GenBank/DDBJ databases">
        <authorList>
            <person name="Corre E."/>
            <person name="Pelletier E."/>
            <person name="Niang G."/>
            <person name="Scheremetjew M."/>
            <person name="Finn R."/>
            <person name="Kale V."/>
            <person name="Holt S."/>
            <person name="Cochrane G."/>
            <person name="Meng A."/>
            <person name="Brown T."/>
            <person name="Cohen L."/>
        </authorList>
    </citation>
    <scope>NUCLEOTIDE SEQUENCE</scope>
    <source>
        <strain evidence="3">10249 10 AB</strain>
    </source>
</reference>
<gene>
    <name evidence="3" type="ORF">PAUS00366_LOCUS15648</name>
</gene>
<sequence length="389" mass="43215">MGLCFFSRLAICGCLVLLADEVSSWTNNAPNPVVTTRGADSIVFNKKKIQVDPPTALQKYLDRAGVFRLCDIGPTKYGRGLVARRDLQPGETVLRIPLSQTIVIETSQSSQEASSISDAWAGQLAQKLIKEQQNTKENVSNIIRTYSDVLPPPPPTPARGDWSLEVLQMLGHSDILRDIEIAQAWRNDQWEMFGESNGALGDQQRFFDALDLVSSRTIRCGSKFMLVPFLDMANYASRDQGGGYYSLVKGPRGDDEIELKIGDRGVKTGGEVFLDYGDRSNEEWLIYYGFLPDRNTAESIILPDSPYTITWDDVNGARDESLKEECKLVLYRSSTTLIDDMQTLNELEADENNNDITKVLALKYRIARKTLLSAVAGAKTSSAFTSAFL</sequence>
<dbReference type="InterPro" id="IPR001214">
    <property type="entry name" value="SET_dom"/>
</dbReference>
<protein>
    <recommendedName>
        <fullName evidence="2">SET domain-containing protein</fullName>
    </recommendedName>
</protein>
<feature type="signal peptide" evidence="1">
    <location>
        <begin position="1"/>
        <end position="24"/>
    </location>
</feature>
<name>A0A7S4APV8_9STRA</name>
<dbReference type="Gene3D" id="3.90.1410.10">
    <property type="entry name" value="set domain protein methyltransferase, domain 1"/>
    <property type="match status" value="1"/>
</dbReference>
<feature type="chain" id="PRO_5030522513" description="SET domain-containing protein" evidence="1">
    <location>
        <begin position="25"/>
        <end position="389"/>
    </location>
</feature>
<proteinExistence type="predicted"/>
<evidence type="ECO:0000256" key="1">
    <source>
        <dbReference type="SAM" id="SignalP"/>
    </source>
</evidence>
<organism evidence="3">
    <name type="scientific">Pseudo-nitzschia australis</name>
    <dbReference type="NCBI Taxonomy" id="44445"/>
    <lineage>
        <taxon>Eukaryota</taxon>
        <taxon>Sar</taxon>
        <taxon>Stramenopiles</taxon>
        <taxon>Ochrophyta</taxon>
        <taxon>Bacillariophyta</taxon>
        <taxon>Bacillariophyceae</taxon>
        <taxon>Bacillariophycidae</taxon>
        <taxon>Bacillariales</taxon>
        <taxon>Bacillariaceae</taxon>
        <taxon>Pseudo-nitzschia</taxon>
    </lineage>
</organism>
<dbReference type="InterPro" id="IPR050600">
    <property type="entry name" value="SETD3_SETD6_MTase"/>
</dbReference>
<dbReference type="PANTHER" id="PTHR13271">
    <property type="entry name" value="UNCHARACTERIZED PUTATIVE METHYLTRANSFERASE"/>
    <property type="match status" value="1"/>
</dbReference>
<dbReference type="EMBL" id="HBIX01022421">
    <property type="protein sequence ID" value="CAE0722892.1"/>
    <property type="molecule type" value="Transcribed_RNA"/>
</dbReference>
<dbReference type="InterPro" id="IPR046341">
    <property type="entry name" value="SET_dom_sf"/>
</dbReference>
<feature type="domain" description="SET" evidence="2">
    <location>
        <begin position="65"/>
        <end position="277"/>
    </location>
</feature>
<keyword evidence="1" id="KW-0732">Signal</keyword>
<dbReference type="AlphaFoldDB" id="A0A7S4APV8"/>
<accession>A0A7S4APV8</accession>
<dbReference type="PROSITE" id="PS50280">
    <property type="entry name" value="SET"/>
    <property type="match status" value="1"/>
</dbReference>
<dbReference type="CDD" id="cd10527">
    <property type="entry name" value="SET_LSMT"/>
    <property type="match status" value="1"/>
</dbReference>
<evidence type="ECO:0000259" key="2">
    <source>
        <dbReference type="PROSITE" id="PS50280"/>
    </source>
</evidence>
<dbReference type="SUPFAM" id="SSF82199">
    <property type="entry name" value="SET domain"/>
    <property type="match status" value="1"/>
</dbReference>
<dbReference type="PANTHER" id="PTHR13271:SF151">
    <property type="entry name" value="SET DOMAIN-CONTAINING PROTEIN 4"/>
    <property type="match status" value="1"/>
</dbReference>
<dbReference type="GO" id="GO:0016279">
    <property type="term" value="F:protein-lysine N-methyltransferase activity"/>
    <property type="evidence" value="ECO:0007669"/>
    <property type="project" value="TreeGrafter"/>
</dbReference>